<reference evidence="2 3" key="1">
    <citation type="submission" date="2020-08" db="EMBL/GenBank/DDBJ databases">
        <title>Genomic Encyclopedia of Type Strains, Phase III (KMG-III): the genomes of soil and plant-associated and newly described type strains.</title>
        <authorList>
            <person name="Whitman W."/>
        </authorList>
    </citation>
    <scope>NUCLEOTIDE SEQUENCE [LARGE SCALE GENOMIC DNA]</scope>
    <source>
        <strain evidence="2 3">CECT 8897</strain>
    </source>
</reference>
<dbReference type="SUPFAM" id="SSF52540">
    <property type="entry name" value="P-loop containing nucleoside triphosphate hydrolases"/>
    <property type="match status" value="2"/>
</dbReference>
<dbReference type="InterPro" id="IPR027417">
    <property type="entry name" value="P-loop_NTPase"/>
</dbReference>
<proteinExistence type="predicted"/>
<evidence type="ECO:0000313" key="2">
    <source>
        <dbReference type="EMBL" id="MBB3117010.1"/>
    </source>
</evidence>
<evidence type="ECO:0000313" key="3">
    <source>
        <dbReference type="Proteomes" id="UP000541535"/>
    </source>
</evidence>
<dbReference type="GO" id="GO:0005524">
    <property type="term" value="F:ATP binding"/>
    <property type="evidence" value="ECO:0007669"/>
    <property type="project" value="UniProtKB-KW"/>
</dbReference>
<protein>
    <submittedName>
        <fullName evidence="2">Energy-coupling factor transporter ATP-binding protein EcfA2</fullName>
    </submittedName>
</protein>
<keyword evidence="2" id="KW-0067">ATP-binding</keyword>
<feature type="domain" description="AAA+ ATPase" evidence="1">
    <location>
        <begin position="168"/>
        <end position="358"/>
    </location>
</feature>
<keyword evidence="2" id="KW-0547">Nucleotide-binding</keyword>
<keyword evidence="3" id="KW-1185">Reference proteome</keyword>
<dbReference type="InterPro" id="IPR003593">
    <property type="entry name" value="AAA+_ATPase"/>
</dbReference>
<dbReference type="AlphaFoldDB" id="A0A7W5B6F8"/>
<name>A0A7W5B6F8_9BURK</name>
<sequence>MMESETLAAVFGGAHEEAAPLLPPQAKTVRDTGLDQPMLVELLGKTLCIAGRSPLPALATRLRLSLNVLRELLDFLVAEQLAEVAWRGDSDIDVQYQLTGAGRQRAAAWLERCRYAGPAPVTLEAYCAVLQRQAGLLAAITAEDMAEVFAGDCLPASVHALAGAALHSGRSIFLYGPPGSGKSTLARKLGGLLQGVVAVPYALALGQEIVQIYDPLLHLPPASAVGRQPLERRHGDSRWVLCQRPVVQAGAELAADMLDLRYDAYSGCYQAPPHLKANNGLFIIDDLGRQRVRPADLLNRFAQPLDARRDQLTLQGGHQFSLPFDAVLVFATSLAPHALLDSAALRRVAYKIAVGAIGEDAYRALFRQHCRAANIAPDEAMLGYLVAELHGGSGEPLLACYPREVVSRLVDFAGFTGATPRLMRAALEQAWSSMFAAADEEGAAALSSGPALHNCEAADASLYESIK</sequence>
<gene>
    <name evidence="2" type="ORF">FHS03_000029</name>
</gene>
<organism evidence="2 3">
    <name type="scientific">Pseudoduganella violacea</name>
    <dbReference type="NCBI Taxonomy" id="1715466"/>
    <lineage>
        <taxon>Bacteria</taxon>
        <taxon>Pseudomonadati</taxon>
        <taxon>Pseudomonadota</taxon>
        <taxon>Betaproteobacteria</taxon>
        <taxon>Burkholderiales</taxon>
        <taxon>Oxalobacteraceae</taxon>
        <taxon>Telluria group</taxon>
        <taxon>Pseudoduganella</taxon>
    </lineage>
</organism>
<dbReference type="EMBL" id="JACHXD010000001">
    <property type="protein sequence ID" value="MBB3117010.1"/>
    <property type="molecule type" value="Genomic_DNA"/>
</dbReference>
<comment type="caution">
    <text evidence="2">The sequence shown here is derived from an EMBL/GenBank/DDBJ whole genome shotgun (WGS) entry which is preliminary data.</text>
</comment>
<accession>A0A7W5B6F8</accession>
<evidence type="ECO:0000259" key="1">
    <source>
        <dbReference type="SMART" id="SM00382"/>
    </source>
</evidence>
<dbReference type="Gene3D" id="3.40.50.300">
    <property type="entry name" value="P-loop containing nucleotide triphosphate hydrolases"/>
    <property type="match status" value="1"/>
</dbReference>
<dbReference type="SMART" id="SM00382">
    <property type="entry name" value="AAA"/>
    <property type="match status" value="1"/>
</dbReference>
<dbReference type="Proteomes" id="UP000541535">
    <property type="component" value="Unassembled WGS sequence"/>
</dbReference>
<dbReference type="RefSeq" id="WP_183439026.1">
    <property type="nucleotide sequence ID" value="NZ_JACHXD010000001.1"/>
</dbReference>